<protein>
    <submittedName>
        <fullName evidence="3">Acyl-CoA dehydrogenase</fullName>
    </submittedName>
</protein>
<dbReference type="PIRSF" id="PIRSF016578">
    <property type="entry name" value="HsaA"/>
    <property type="match status" value="1"/>
</dbReference>
<evidence type="ECO:0000313" key="3">
    <source>
        <dbReference type="EMBL" id="GGY62408.1"/>
    </source>
</evidence>
<dbReference type="GeneID" id="96294529"/>
<evidence type="ECO:0000313" key="4">
    <source>
        <dbReference type="Proteomes" id="UP000600946"/>
    </source>
</evidence>
<evidence type="ECO:0000259" key="2">
    <source>
        <dbReference type="Pfam" id="PF08028"/>
    </source>
</evidence>
<proteinExistence type="predicted"/>
<accession>A0ABQ3ASA1</accession>
<dbReference type="InterPro" id="IPR013107">
    <property type="entry name" value="Acyl-CoA_DH_C"/>
</dbReference>
<dbReference type="InterPro" id="IPR046373">
    <property type="entry name" value="Acyl-CoA_Oxase/DH_mid-dom_sf"/>
</dbReference>
<sequence length="391" mass="42046">MTEVGLETTSVLSAVKEIAPTLRLNGLESEERGWILDENVDLLEKADVFRIAVPRRFGGLDLPVADQVDIIAEIGRGCGSTGWVACAWVSSTWIATQYPDKAQEEIFATGSVRISGGFTPTGTAVEVDGGYVLSGSWRFNTGIRGADWNIYAAMLPSEDGEHREVFAMVPASDVEIADDWDVTSAAGTGSFTTTVKDLFVPAHRVVDGIEVLEGLVERSNSGANGRNYGLTAYVLALSVPVFVGLARAALELTVERVPGKAVAYTHWSDQSRHPYTQTQIGLAANKIAAAEALTTAWVTRMQRAADDGVQLPLAEKAAMRGQMAYAVQVTKEAVDTLHAISSASVIARSSAFQRAYRDIQGLYLHGLMNPLSGFEVHGRVLLGLEPDNDYL</sequence>
<dbReference type="InterPro" id="IPR009100">
    <property type="entry name" value="AcylCoA_DH/oxidase_NM_dom_sf"/>
</dbReference>
<dbReference type="Gene3D" id="1.10.540.10">
    <property type="entry name" value="Acyl-CoA dehydrogenase/oxidase, N-terminal domain"/>
    <property type="match status" value="1"/>
</dbReference>
<dbReference type="PANTHER" id="PTHR43884">
    <property type="entry name" value="ACYL-COA DEHYDROGENASE"/>
    <property type="match status" value="1"/>
</dbReference>
<keyword evidence="1" id="KW-0560">Oxidoreductase</keyword>
<dbReference type="EMBL" id="BMUU01000015">
    <property type="protein sequence ID" value="GGY62408.1"/>
    <property type="molecule type" value="Genomic_DNA"/>
</dbReference>
<dbReference type="Gene3D" id="1.20.140.10">
    <property type="entry name" value="Butyryl-CoA Dehydrogenase, subunit A, domain 3"/>
    <property type="match status" value="1"/>
</dbReference>
<dbReference type="SUPFAM" id="SSF56645">
    <property type="entry name" value="Acyl-CoA dehydrogenase NM domain-like"/>
    <property type="match status" value="1"/>
</dbReference>
<dbReference type="SUPFAM" id="SSF47203">
    <property type="entry name" value="Acyl-CoA dehydrogenase C-terminal domain-like"/>
    <property type="match status" value="1"/>
</dbReference>
<dbReference type="InterPro" id="IPR037069">
    <property type="entry name" value="AcylCoA_DH/ox_N_sf"/>
</dbReference>
<keyword evidence="4" id="KW-1185">Reference proteome</keyword>
<dbReference type="Gene3D" id="2.40.110.10">
    <property type="entry name" value="Butyryl-CoA Dehydrogenase, subunit A, domain 2"/>
    <property type="match status" value="1"/>
</dbReference>
<dbReference type="Proteomes" id="UP000600946">
    <property type="component" value="Unassembled WGS sequence"/>
</dbReference>
<dbReference type="PANTHER" id="PTHR43884:SF25">
    <property type="entry name" value="ACYL-COA DEHYDROGENASE YDBM-RELATED"/>
    <property type="match status" value="1"/>
</dbReference>
<dbReference type="InterPro" id="IPR036250">
    <property type="entry name" value="AcylCo_DH-like_C"/>
</dbReference>
<comment type="caution">
    <text evidence="3">The sequence shown here is derived from an EMBL/GenBank/DDBJ whole genome shotgun (WGS) entry which is preliminary data.</text>
</comment>
<dbReference type="Pfam" id="PF08028">
    <property type="entry name" value="Acyl-CoA_dh_2"/>
    <property type="match status" value="1"/>
</dbReference>
<gene>
    <name evidence="3" type="ORF">GCM10010326_66610</name>
</gene>
<evidence type="ECO:0000256" key="1">
    <source>
        <dbReference type="ARBA" id="ARBA00023002"/>
    </source>
</evidence>
<reference evidence="4" key="1">
    <citation type="journal article" date="2019" name="Int. J. Syst. Evol. Microbiol.">
        <title>The Global Catalogue of Microorganisms (GCM) 10K type strain sequencing project: providing services to taxonomists for standard genome sequencing and annotation.</title>
        <authorList>
            <consortium name="The Broad Institute Genomics Platform"/>
            <consortium name="The Broad Institute Genome Sequencing Center for Infectious Disease"/>
            <person name="Wu L."/>
            <person name="Ma J."/>
        </authorList>
    </citation>
    <scope>NUCLEOTIDE SEQUENCE [LARGE SCALE GENOMIC DNA]</scope>
    <source>
        <strain evidence="4">JCM 4594</strain>
    </source>
</reference>
<organism evidence="3 4">
    <name type="scientific">Streptomyces xanthochromogenes</name>
    <dbReference type="NCBI Taxonomy" id="67384"/>
    <lineage>
        <taxon>Bacteria</taxon>
        <taxon>Bacillati</taxon>
        <taxon>Actinomycetota</taxon>
        <taxon>Actinomycetes</taxon>
        <taxon>Kitasatosporales</taxon>
        <taxon>Streptomycetaceae</taxon>
        <taxon>Streptomyces</taxon>
    </lineage>
</organism>
<feature type="domain" description="Acyl-CoA dehydrogenase C-terminal" evidence="2">
    <location>
        <begin position="239"/>
        <end position="369"/>
    </location>
</feature>
<name>A0ABQ3ASA1_9ACTN</name>
<dbReference type="RefSeq" id="WP_167151121.1">
    <property type="nucleotide sequence ID" value="NZ_BMUU01000015.1"/>
</dbReference>